<feature type="transmembrane region" description="Helical" evidence="8">
    <location>
        <begin position="70"/>
        <end position="95"/>
    </location>
</feature>
<dbReference type="AlphaFoldDB" id="A0A381V1K5"/>
<comment type="subcellular location">
    <subcellularLocation>
        <location evidence="1">Cell membrane</location>
        <topology evidence="1">Multi-pass membrane protein</topology>
    </subcellularLocation>
</comment>
<feature type="transmembrane region" description="Helical" evidence="8">
    <location>
        <begin position="244"/>
        <end position="272"/>
    </location>
</feature>
<keyword evidence="7 8" id="KW-0472">Membrane</keyword>
<gene>
    <name evidence="9" type="ORF">METZ01_LOCUS87104</name>
</gene>
<feature type="transmembrane region" description="Helical" evidence="8">
    <location>
        <begin position="20"/>
        <end position="38"/>
    </location>
</feature>
<proteinExistence type="inferred from homology"/>
<feature type="transmembrane region" description="Helical" evidence="8">
    <location>
        <begin position="219"/>
        <end position="238"/>
    </location>
</feature>
<evidence type="ECO:0000256" key="2">
    <source>
        <dbReference type="ARBA" id="ARBA00009773"/>
    </source>
</evidence>
<dbReference type="Pfam" id="PF01594">
    <property type="entry name" value="AI-2E_transport"/>
    <property type="match status" value="1"/>
</dbReference>
<reference evidence="9" key="1">
    <citation type="submission" date="2018-05" db="EMBL/GenBank/DDBJ databases">
        <authorList>
            <person name="Lanie J.A."/>
            <person name="Ng W.-L."/>
            <person name="Kazmierczak K.M."/>
            <person name="Andrzejewski T.M."/>
            <person name="Davidsen T.M."/>
            <person name="Wayne K.J."/>
            <person name="Tettelin H."/>
            <person name="Glass J.I."/>
            <person name="Rusch D."/>
            <person name="Podicherti R."/>
            <person name="Tsui H.-C.T."/>
            <person name="Winkler M.E."/>
        </authorList>
    </citation>
    <scope>NUCLEOTIDE SEQUENCE</scope>
</reference>
<dbReference type="GO" id="GO:0005886">
    <property type="term" value="C:plasma membrane"/>
    <property type="evidence" value="ECO:0007669"/>
    <property type="project" value="UniProtKB-SubCell"/>
</dbReference>
<protein>
    <recommendedName>
        <fullName evidence="10">AI-2E family transporter</fullName>
    </recommendedName>
</protein>
<keyword evidence="4" id="KW-1003">Cell membrane</keyword>
<evidence type="ECO:0008006" key="10">
    <source>
        <dbReference type="Google" id="ProtNLM"/>
    </source>
</evidence>
<accession>A0A381V1K5</accession>
<dbReference type="PANTHER" id="PTHR21716">
    <property type="entry name" value="TRANSMEMBRANE PROTEIN"/>
    <property type="match status" value="1"/>
</dbReference>
<comment type="similarity">
    <text evidence="2">Belongs to the autoinducer-2 exporter (AI-2E) (TC 2.A.86) family.</text>
</comment>
<feature type="transmembrane region" description="Helical" evidence="8">
    <location>
        <begin position="312"/>
        <end position="334"/>
    </location>
</feature>
<dbReference type="PANTHER" id="PTHR21716:SF53">
    <property type="entry name" value="PERMEASE PERM-RELATED"/>
    <property type="match status" value="1"/>
</dbReference>
<keyword evidence="3" id="KW-0813">Transport</keyword>
<organism evidence="9">
    <name type="scientific">marine metagenome</name>
    <dbReference type="NCBI Taxonomy" id="408172"/>
    <lineage>
        <taxon>unclassified sequences</taxon>
        <taxon>metagenomes</taxon>
        <taxon>ecological metagenomes</taxon>
    </lineage>
</organism>
<dbReference type="InterPro" id="IPR002549">
    <property type="entry name" value="AI-2E-like"/>
</dbReference>
<keyword evidence="6 8" id="KW-1133">Transmembrane helix</keyword>
<sequence length="361" mass="39122">MKFIDVISSWVNRHFSNEEAIYLVLFIGFIFVLLAVFGTYLAPVITGLIVAFLIQGIVVRLVAWGLPEVLAIGVVMILFLGALVALFVGVLPLVWRQMNQTVAAMPGVIDRIAELFTDLSATYPTFFSQETVSAWLSTANAQLTELGGVFLQALVGQLPNAFGLVIFLLLVPISVFFFLKDRDRLVGWFSGLLPTNRPLLERVGAEMTEQIGNYVRGKAVEILIVGVATYVVFAWLGLNDAALLGLLVGLSVLVPFVGAAVVTLPVIAVALLQFGWSANFFWIVIAYLVVQAIDGIILVPKLFSVAVNLHPITIIVAVLAFGGIWGFWGVFFAIPLATLVKAIYVAWPRAAAVASDDDTIL</sequence>
<feature type="transmembrane region" description="Helical" evidence="8">
    <location>
        <begin position="161"/>
        <end position="179"/>
    </location>
</feature>
<evidence type="ECO:0000256" key="1">
    <source>
        <dbReference type="ARBA" id="ARBA00004651"/>
    </source>
</evidence>
<dbReference type="GO" id="GO:0055085">
    <property type="term" value="P:transmembrane transport"/>
    <property type="evidence" value="ECO:0007669"/>
    <property type="project" value="TreeGrafter"/>
</dbReference>
<evidence type="ECO:0000256" key="7">
    <source>
        <dbReference type="ARBA" id="ARBA00023136"/>
    </source>
</evidence>
<evidence type="ECO:0000313" key="9">
    <source>
        <dbReference type="EMBL" id="SVA34250.1"/>
    </source>
</evidence>
<evidence type="ECO:0000256" key="5">
    <source>
        <dbReference type="ARBA" id="ARBA00022692"/>
    </source>
</evidence>
<evidence type="ECO:0000256" key="3">
    <source>
        <dbReference type="ARBA" id="ARBA00022448"/>
    </source>
</evidence>
<name>A0A381V1K5_9ZZZZ</name>
<evidence type="ECO:0000256" key="8">
    <source>
        <dbReference type="SAM" id="Phobius"/>
    </source>
</evidence>
<feature type="transmembrane region" description="Helical" evidence="8">
    <location>
        <begin position="279"/>
        <end position="300"/>
    </location>
</feature>
<keyword evidence="5 8" id="KW-0812">Transmembrane</keyword>
<evidence type="ECO:0000256" key="6">
    <source>
        <dbReference type="ARBA" id="ARBA00022989"/>
    </source>
</evidence>
<evidence type="ECO:0000256" key="4">
    <source>
        <dbReference type="ARBA" id="ARBA00022475"/>
    </source>
</evidence>
<dbReference type="EMBL" id="UINC01007609">
    <property type="protein sequence ID" value="SVA34250.1"/>
    <property type="molecule type" value="Genomic_DNA"/>
</dbReference>
<feature type="transmembrane region" description="Helical" evidence="8">
    <location>
        <begin position="44"/>
        <end position="63"/>
    </location>
</feature>